<feature type="region of interest" description="Disordered" evidence="1">
    <location>
        <begin position="1"/>
        <end position="73"/>
    </location>
</feature>
<reference evidence="3 4" key="1">
    <citation type="submission" date="2019-04" db="EMBL/GenBank/DDBJ databases">
        <title>Sphingomonas psychrotolerans sp. nov., isolated from soil in the Tianshan Mountains, Xinjiang, China.</title>
        <authorList>
            <person name="Luo Y."/>
            <person name="Sheng H."/>
        </authorList>
    </citation>
    <scope>NUCLEOTIDE SEQUENCE [LARGE SCALE GENOMIC DNA]</scope>
    <source>
        <strain evidence="3 4">KIS18-15</strain>
    </source>
</reference>
<keyword evidence="4" id="KW-1185">Reference proteome</keyword>
<evidence type="ECO:0000256" key="1">
    <source>
        <dbReference type="SAM" id="MobiDB-lite"/>
    </source>
</evidence>
<dbReference type="EMBL" id="SRXU01000001">
    <property type="protein sequence ID" value="TGX46150.1"/>
    <property type="molecule type" value="Genomic_DNA"/>
</dbReference>
<dbReference type="AlphaFoldDB" id="A0A4S1WV88"/>
<comment type="caution">
    <text evidence="3">The sequence shown here is derived from an EMBL/GenBank/DDBJ whole genome shotgun (WGS) entry which is preliminary data.</text>
</comment>
<sequence length="73" mass="8121">MESMTMAEHLRKGDRVTWKSHGGTAHGKVLSRQTRDTTIKGHQVRASEHEPQYIVESDNGGKASHKPAALTRE</sequence>
<accession>A0A4S1WV88</accession>
<dbReference type="Proteomes" id="UP000309848">
    <property type="component" value="Unassembled WGS sequence"/>
</dbReference>
<evidence type="ECO:0000313" key="4">
    <source>
        <dbReference type="Proteomes" id="UP000309848"/>
    </source>
</evidence>
<dbReference type="OrthoDB" id="71751at2"/>
<feature type="compositionally biased region" description="Basic and acidic residues" evidence="1">
    <location>
        <begin position="8"/>
        <end position="17"/>
    </location>
</feature>
<feature type="domain" description="Hypervirulence associated protein TUDOR" evidence="2">
    <location>
        <begin position="13"/>
        <end position="70"/>
    </location>
</feature>
<protein>
    <submittedName>
        <fullName evidence="3">DUF2945 domain-containing protein</fullName>
    </submittedName>
</protein>
<dbReference type="Pfam" id="PF11160">
    <property type="entry name" value="Hva1_TUDOR"/>
    <property type="match status" value="1"/>
</dbReference>
<dbReference type="InterPro" id="IPR021331">
    <property type="entry name" value="Hva1_TUDOR"/>
</dbReference>
<proteinExistence type="predicted"/>
<dbReference type="Gene3D" id="2.30.30.1060">
    <property type="match status" value="1"/>
</dbReference>
<organism evidence="3 4">
    <name type="scientific">Sphingomonas naasensis</name>
    <dbReference type="NCBI Taxonomy" id="1344951"/>
    <lineage>
        <taxon>Bacteria</taxon>
        <taxon>Pseudomonadati</taxon>
        <taxon>Pseudomonadota</taxon>
        <taxon>Alphaproteobacteria</taxon>
        <taxon>Sphingomonadales</taxon>
        <taxon>Sphingomonadaceae</taxon>
        <taxon>Sphingomonas</taxon>
    </lineage>
</organism>
<gene>
    <name evidence="3" type="ORF">E5A74_03015</name>
</gene>
<name>A0A4S1WV88_9SPHN</name>
<evidence type="ECO:0000313" key="3">
    <source>
        <dbReference type="EMBL" id="TGX46150.1"/>
    </source>
</evidence>
<feature type="compositionally biased region" description="Basic and acidic residues" evidence="1">
    <location>
        <begin position="33"/>
        <end position="51"/>
    </location>
</feature>
<evidence type="ECO:0000259" key="2">
    <source>
        <dbReference type="Pfam" id="PF11160"/>
    </source>
</evidence>